<accession>A0A5J6V387</accession>
<dbReference type="KEGG" id="serw:FY030_05165"/>
<reference evidence="2 3" key="1">
    <citation type="submission" date="2019-09" db="EMBL/GenBank/DDBJ databases">
        <title>Serinicoccus pratensis sp. nov., isolated from meadow soil.</title>
        <authorList>
            <person name="Zhang W."/>
        </authorList>
    </citation>
    <scope>NUCLEOTIDE SEQUENCE [LARGE SCALE GENOMIC DNA]</scope>
    <source>
        <strain evidence="2 3">W204</strain>
    </source>
</reference>
<evidence type="ECO:0000313" key="3">
    <source>
        <dbReference type="Proteomes" id="UP000326546"/>
    </source>
</evidence>
<dbReference type="AlphaFoldDB" id="A0A5J6V387"/>
<keyword evidence="1" id="KW-0812">Transmembrane</keyword>
<dbReference type="EMBL" id="CP044427">
    <property type="protein sequence ID" value="QFG68185.1"/>
    <property type="molecule type" value="Genomic_DNA"/>
</dbReference>
<dbReference type="RefSeq" id="WP_158060574.1">
    <property type="nucleotide sequence ID" value="NZ_CP044427.1"/>
</dbReference>
<feature type="transmembrane region" description="Helical" evidence="1">
    <location>
        <begin position="32"/>
        <end position="54"/>
    </location>
</feature>
<organism evidence="2 3">
    <name type="scientific">Ornithinimicrobium pratense</name>
    <dbReference type="NCBI Taxonomy" id="2593973"/>
    <lineage>
        <taxon>Bacteria</taxon>
        <taxon>Bacillati</taxon>
        <taxon>Actinomycetota</taxon>
        <taxon>Actinomycetes</taxon>
        <taxon>Micrococcales</taxon>
        <taxon>Ornithinimicrobiaceae</taxon>
        <taxon>Ornithinimicrobium</taxon>
    </lineage>
</organism>
<protein>
    <submittedName>
        <fullName evidence="2">Uncharacterized protein</fullName>
    </submittedName>
</protein>
<evidence type="ECO:0000256" key="1">
    <source>
        <dbReference type="SAM" id="Phobius"/>
    </source>
</evidence>
<keyword evidence="3" id="KW-1185">Reference proteome</keyword>
<feature type="transmembrane region" description="Helical" evidence="1">
    <location>
        <begin position="7"/>
        <end position="26"/>
    </location>
</feature>
<gene>
    <name evidence="2" type="ORF">FY030_05165</name>
</gene>
<keyword evidence="1" id="KW-0472">Membrane</keyword>
<evidence type="ECO:0000313" key="2">
    <source>
        <dbReference type="EMBL" id="QFG68185.1"/>
    </source>
</evidence>
<dbReference type="Proteomes" id="UP000326546">
    <property type="component" value="Chromosome"/>
</dbReference>
<keyword evidence="1" id="KW-1133">Transmembrane helix</keyword>
<name>A0A5J6V387_9MICO</name>
<sequence length="77" mass="8549">MIEPRYLIRFVFAMFTVLFGALILMGNEPGESRYFVGWALVAFGVLSFIAWFFVSRNESQKAQGDSGSKSTSSGAQQ</sequence>
<proteinExistence type="predicted"/>